<evidence type="ECO:0000313" key="1">
    <source>
        <dbReference type="EMBL" id="KAJ3564185.1"/>
    </source>
</evidence>
<comment type="caution">
    <text evidence="1">The sequence shown here is derived from an EMBL/GenBank/DDBJ whole genome shotgun (WGS) entry which is preliminary data.</text>
</comment>
<gene>
    <name evidence="1" type="ORF">NPX13_g7931</name>
</gene>
<accession>A0A9W8N939</accession>
<proteinExistence type="predicted"/>
<keyword evidence="2" id="KW-1185">Reference proteome</keyword>
<dbReference type="EMBL" id="JANPWZ010001650">
    <property type="protein sequence ID" value="KAJ3564185.1"/>
    <property type="molecule type" value="Genomic_DNA"/>
</dbReference>
<evidence type="ECO:0000313" key="2">
    <source>
        <dbReference type="Proteomes" id="UP001148614"/>
    </source>
</evidence>
<name>A0A9W8N939_9PEZI</name>
<organism evidence="1 2">
    <name type="scientific">Xylaria arbuscula</name>
    <dbReference type="NCBI Taxonomy" id="114810"/>
    <lineage>
        <taxon>Eukaryota</taxon>
        <taxon>Fungi</taxon>
        <taxon>Dikarya</taxon>
        <taxon>Ascomycota</taxon>
        <taxon>Pezizomycotina</taxon>
        <taxon>Sordariomycetes</taxon>
        <taxon>Xylariomycetidae</taxon>
        <taxon>Xylariales</taxon>
        <taxon>Xylariaceae</taxon>
        <taxon>Xylaria</taxon>
    </lineage>
</organism>
<protein>
    <submittedName>
        <fullName evidence="1">Uncharacterized protein</fullName>
    </submittedName>
</protein>
<sequence length="480" mass="55919">MENSARTQFLKCLNDIESFYGCRRQPDEDKRDAIAMIRTQIFGSLPGINPPPLTVFGNEVDGIVRAYSEYTGEFIRLVFDQDKKVWWTERDRPGRLPAFCTFFRFECPRLYNNLVVARREEILLQHGSSALLKVKTNKAEVVIPQFVKSDCVYLDHFIDVMVNVFPDTAKQSAGYKPGPLPLTIAQSFSQIRRPMFEFQDLYNGLLHIDSRDSEIRGTPRTSIGPSDYPGMQDWPTMVLGLFDELASSASLHEEFLVLVGHWKLGGVPEDLVEINVNAMHFEHSYDRTRWRLRNRLVYVKAELDCIRNHMQGMMYSWLDPVKDYDSHERDPCEAIKWLSVHVPPYGTPRATDHQPDTKKLHPWTAQHWLETHEGEKWLQDKCDISFCWLRTWWGRHWLAETAAGEAFLQTLTGAFWRVLYERDGMPEPPRTKEYSFSVLPLRLLRKPPFGLQRNDYLANHFVAPRKVRFVEFPGYGLDMP</sequence>
<dbReference type="Proteomes" id="UP001148614">
    <property type="component" value="Unassembled WGS sequence"/>
</dbReference>
<reference evidence="1" key="1">
    <citation type="submission" date="2022-07" db="EMBL/GenBank/DDBJ databases">
        <title>Genome Sequence of Xylaria arbuscula.</title>
        <authorList>
            <person name="Buettner E."/>
        </authorList>
    </citation>
    <scope>NUCLEOTIDE SEQUENCE</scope>
    <source>
        <strain evidence="1">VT107</strain>
    </source>
</reference>
<dbReference type="AlphaFoldDB" id="A0A9W8N939"/>